<evidence type="ECO:0000256" key="6">
    <source>
        <dbReference type="SAM" id="MobiDB-lite"/>
    </source>
</evidence>
<comment type="similarity">
    <text evidence="1">Belongs to the sigma-70 factor family. ECF subfamily.</text>
</comment>
<proteinExistence type="inferred from homology"/>
<dbReference type="InterPro" id="IPR013324">
    <property type="entry name" value="RNA_pol_sigma_r3/r4-like"/>
</dbReference>
<dbReference type="SUPFAM" id="SSF88946">
    <property type="entry name" value="Sigma2 domain of RNA polymerase sigma factors"/>
    <property type="match status" value="1"/>
</dbReference>
<dbReference type="GO" id="GO:0003677">
    <property type="term" value="F:DNA binding"/>
    <property type="evidence" value="ECO:0007669"/>
    <property type="project" value="UniProtKB-KW"/>
</dbReference>
<protein>
    <submittedName>
        <fullName evidence="9">Sigma-70 family RNA polymerase sigma factor</fullName>
    </submittedName>
</protein>
<dbReference type="InterPro" id="IPR036388">
    <property type="entry name" value="WH-like_DNA-bd_sf"/>
</dbReference>
<gene>
    <name evidence="9" type="ORF">FHE74_07575</name>
</gene>
<dbReference type="RefSeq" id="WP_139465895.1">
    <property type="nucleotide sequence ID" value="NZ_VDHJ01000009.1"/>
</dbReference>
<sequence length="217" mass="24165">MDGTIQSGDCARSAAPSTEEPDDDELVQQFLNGNTAAFGQIVQRHRDRLTTVAKRYARNEHDAEDIMQEAWFKASTSMDTYRAEAKLSTWLHRLVANKAYDYNHGSRHRESPLLDEPTTSLRLHPAMISRPFEHVEHTLIIRSVLAQLPAHHRAALVLVDLLGYSVSEAAQREGVQAGTMKSRRARARERAAEWLRAPVAAGAQVDGSAKRSTIGQT</sequence>
<dbReference type="InterPro" id="IPR007627">
    <property type="entry name" value="RNA_pol_sigma70_r2"/>
</dbReference>
<dbReference type="SUPFAM" id="SSF88659">
    <property type="entry name" value="Sigma3 and sigma4 domains of RNA polymerase sigma factors"/>
    <property type="match status" value="1"/>
</dbReference>
<name>A0A5C4U4S3_9CORY</name>
<evidence type="ECO:0000259" key="7">
    <source>
        <dbReference type="Pfam" id="PF04542"/>
    </source>
</evidence>
<dbReference type="InterPro" id="IPR013249">
    <property type="entry name" value="RNA_pol_sigma70_r4_t2"/>
</dbReference>
<dbReference type="Proteomes" id="UP000312032">
    <property type="component" value="Unassembled WGS sequence"/>
</dbReference>
<evidence type="ECO:0000256" key="3">
    <source>
        <dbReference type="ARBA" id="ARBA00023082"/>
    </source>
</evidence>
<dbReference type="Pfam" id="PF08281">
    <property type="entry name" value="Sigma70_r4_2"/>
    <property type="match status" value="1"/>
</dbReference>
<accession>A0A5C4U4S3</accession>
<evidence type="ECO:0000256" key="2">
    <source>
        <dbReference type="ARBA" id="ARBA00023015"/>
    </source>
</evidence>
<evidence type="ECO:0000259" key="8">
    <source>
        <dbReference type="Pfam" id="PF08281"/>
    </source>
</evidence>
<dbReference type="InterPro" id="IPR039425">
    <property type="entry name" value="RNA_pol_sigma-70-like"/>
</dbReference>
<dbReference type="GO" id="GO:0006352">
    <property type="term" value="P:DNA-templated transcription initiation"/>
    <property type="evidence" value="ECO:0007669"/>
    <property type="project" value="InterPro"/>
</dbReference>
<dbReference type="OrthoDB" id="9780326at2"/>
<evidence type="ECO:0000313" key="10">
    <source>
        <dbReference type="Proteomes" id="UP000312032"/>
    </source>
</evidence>
<dbReference type="Pfam" id="PF04542">
    <property type="entry name" value="Sigma70_r2"/>
    <property type="match status" value="1"/>
</dbReference>
<dbReference type="PANTHER" id="PTHR43133:SF8">
    <property type="entry name" value="RNA POLYMERASE SIGMA FACTOR HI_1459-RELATED"/>
    <property type="match status" value="1"/>
</dbReference>
<dbReference type="Gene3D" id="1.10.1740.10">
    <property type="match status" value="1"/>
</dbReference>
<keyword evidence="10" id="KW-1185">Reference proteome</keyword>
<dbReference type="NCBIfam" id="TIGR02937">
    <property type="entry name" value="sigma70-ECF"/>
    <property type="match status" value="1"/>
</dbReference>
<dbReference type="AlphaFoldDB" id="A0A5C4U4S3"/>
<dbReference type="PANTHER" id="PTHR43133">
    <property type="entry name" value="RNA POLYMERASE ECF-TYPE SIGMA FACTO"/>
    <property type="match status" value="1"/>
</dbReference>
<evidence type="ECO:0000256" key="5">
    <source>
        <dbReference type="ARBA" id="ARBA00023163"/>
    </source>
</evidence>
<dbReference type="Gene3D" id="1.10.10.10">
    <property type="entry name" value="Winged helix-like DNA-binding domain superfamily/Winged helix DNA-binding domain"/>
    <property type="match status" value="1"/>
</dbReference>
<dbReference type="InterPro" id="IPR014284">
    <property type="entry name" value="RNA_pol_sigma-70_dom"/>
</dbReference>
<organism evidence="9 10">
    <name type="scientific">Corynebacterium tapiri</name>
    <dbReference type="NCBI Taxonomy" id="1448266"/>
    <lineage>
        <taxon>Bacteria</taxon>
        <taxon>Bacillati</taxon>
        <taxon>Actinomycetota</taxon>
        <taxon>Actinomycetes</taxon>
        <taxon>Mycobacteriales</taxon>
        <taxon>Corynebacteriaceae</taxon>
        <taxon>Corynebacterium</taxon>
    </lineage>
</organism>
<feature type="domain" description="RNA polymerase sigma-70 region 2" evidence="7">
    <location>
        <begin position="41"/>
        <end position="102"/>
    </location>
</feature>
<feature type="domain" description="RNA polymerase sigma factor 70 region 4 type 2" evidence="8">
    <location>
        <begin position="140"/>
        <end position="190"/>
    </location>
</feature>
<comment type="caution">
    <text evidence="9">The sequence shown here is derived from an EMBL/GenBank/DDBJ whole genome shotgun (WGS) entry which is preliminary data.</text>
</comment>
<keyword evidence="5" id="KW-0804">Transcription</keyword>
<evidence type="ECO:0000313" key="9">
    <source>
        <dbReference type="EMBL" id="TNL96866.1"/>
    </source>
</evidence>
<keyword evidence="4" id="KW-0238">DNA-binding</keyword>
<keyword evidence="2" id="KW-0805">Transcription regulation</keyword>
<reference evidence="9 10" key="1">
    <citation type="submission" date="2019-06" db="EMBL/GenBank/DDBJ databases">
        <authorList>
            <person name="Li J."/>
        </authorList>
    </citation>
    <scope>NUCLEOTIDE SEQUENCE [LARGE SCALE GENOMIC DNA]</scope>
    <source>
        <strain evidence="9 10">LMG 28165</strain>
    </source>
</reference>
<dbReference type="GO" id="GO:0016987">
    <property type="term" value="F:sigma factor activity"/>
    <property type="evidence" value="ECO:0007669"/>
    <property type="project" value="UniProtKB-KW"/>
</dbReference>
<evidence type="ECO:0000256" key="1">
    <source>
        <dbReference type="ARBA" id="ARBA00010641"/>
    </source>
</evidence>
<evidence type="ECO:0000256" key="4">
    <source>
        <dbReference type="ARBA" id="ARBA00023125"/>
    </source>
</evidence>
<dbReference type="EMBL" id="VDHJ01000009">
    <property type="protein sequence ID" value="TNL96866.1"/>
    <property type="molecule type" value="Genomic_DNA"/>
</dbReference>
<dbReference type="InterPro" id="IPR013325">
    <property type="entry name" value="RNA_pol_sigma_r2"/>
</dbReference>
<feature type="region of interest" description="Disordered" evidence="6">
    <location>
        <begin position="1"/>
        <end position="22"/>
    </location>
</feature>
<keyword evidence="3" id="KW-0731">Sigma factor</keyword>